<dbReference type="Gramene" id="KQJ98658">
    <property type="protein sequence ID" value="KQJ98658"/>
    <property type="gene ID" value="BRADI_3g38598v3"/>
</dbReference>
<sequence length="82" mass="9680">MDGQSDSMYCMFHVCKGCVCPVQIWCMSKFISLNFGTRHKLLQSDSVLMCQNIVCLWSELLDLLCRNLLCRFFQYVVVFLYY</sequence>
<reference evidence="1 2" key="1">
    <citation type="journal article" date="2010" name="Nature">
        <title>Genome sequencing and analysis of the model grass Brachypodium distachyon.</title>
        <authorList>
            <consortium name="International Brachypodium Initiative"/>
        </authorList>
    </citation>
    <scope>NUCLEOTIDE SEQUENCE [LARGE SCALE GENOMIC DNA]</scope>
    <source>
        <strain evidence="1 2">Bd21</strain>
    </source>
</reference>
<dbReference type="EnsemblPlants" id="KQJ98658">
    <property type="protein sequence ID" value="KQJ98658"/>
    <property type="gene ID" value="BRADI_3g38598v3"/>
</dbReference>
<name>A0A0Q3HYN6_BRADI</name>
<reference evidence="2" key="3">
    <citation type="submission" date="2018-08" db="UniProtKB">
        <authorList>
            <consortium name="EnsemblPlants"/>
        </authorList>
    </citation>
    <scope>IDENTIFICATION</scope>
    <source>
        <strain evidence="2">cv. Bd21</strain>
    </source>
</reference>
<dbReference type="Proteomes" id="UP000008810">
    <property type="component" value="Chromosome 3"/>
</dbReference>
<dbReference type="InParanoid" id="A0A0Q3HYN6"/>
<accession>A0A0Q3HYN6</accession>
<dbReference type="AlphaFoldDB" id="A0A0Q3HYN6"/>
<evidence type="ECO:0000313" key="2">
    <source>
        <dbReference type="EnsemblPlants" id="KQJ98658"/>
    </source>
</evidence>
<dbReference type="EMBL" id="CM000882">
    <property type="protein sequence ID" value="KQJ98658.2"/>
    <property type="molecule type" value="Genomic_DNA"/>
</dbReference>
<evidence type="ECO:0000313" key="1">
    <source>
        <dbReference type="EMBL" id="KQJ98658.2"/>
    </source>
</evidence>
<keyword evidence="3" id="KW-1185">Reference proteome</keyword>
<reference evidence="1" key="2">
    <citation type="submission" date="2017-06" db="EMBL/GenBank/DDBJ databases">
        <title>WGS assembly of Brachypodium distachyon.</title>
        <authorList>
            <consortium name="The International Brachypodium Initiative"/>
            <person name="Lucas S."/>
            <person name="Harmon-Smith M."/>
            <person name="Lail K."/>
            <person name="Tice H."/>
            <person name="Grimwood J."/>
            <person name="Bruce D."/>
            <person name="Barry K."/>
            <person name="Shu S."/>
            <person name="Lindquist E."/>
            <person name="Wang M."/>
            <person name="Pitluck S."/>
            <person name="Vogel J.P."/>
            <person name="Garvin D.F."/>
            <person name="Mockler T.C."/>
            <person name="Schmutz J."/>
            <person name="Rokhsar D."/>
            <person name="Bevan M.W."/>
        </authorList>
    </citation>
    <scope>NUCLEOTIDE SEQUENCE</scope>
    <source>
        <strain evidence="1">Bd21</strain>
    </source>
</reference>
<evidence type="ECO:0000313" key="3">
    <source>
        <dbReference type="Proteomes" id="UP000008810"/>
    </source>
</evidence>
<protein>
    <submittedName>
        <fullName evidence="1 2">Uncharacterized protein</fullName>
    </submittedName>
</protein>
<gene>
    <name evidence="1" type="ORF">BRADI_3g38598v3</name>
</gene>
<proteinExistence type="predicted"/>
<organism evidence="1">
    <name type="scientific">Brachypodium distachyon</name>
    <name type="common">Purple false brome</name>
    <name type="synonym">Trachynia distachya</name>
    <dbReference type="NCBI Taxonomy" id="15368"/>
    <lineage>
        <taxon>Eukaryota</taxon>
        <taxon>Viridiplantae</taxon>
        <taxon>Streptophyta</taxon>
        <taxon>Embryophyta</taxon>
        <taxon>Tracheophyta</taxon>
        <taxon>Spermatophyta</taxon>
        <taxon>Magnoliopsida</taxon>
        <taxon>Liliopsida</taxon>
        <taxon>Poales</taxon>
        <taxon>Poaceae</taxon>
        <taxon>BOP clade</taxon>
        <taxon>Pooideae</taxon>
        <taxon>Stipodae</taxon>
        <taxon>Brachypodieae</taxon>
        <taxon>Brachypodium</taxon>
    </lineage>
</organism>